<dbReference type="AlphaFoldDB" id="A0A5S9NHI3"/>
<dbReference type="PANTHER" id="PTHR42685">
    <property type="entry name" value="GERANYLGERANYL DIPHOSPHATE REDUCTASE"/>
    <property type="match status" value="1"/>
</dbReference>
<dbReference type="Proteomes" id="UP000433050">
    <property type="component" value="Unassembled WGS sequence"/>
</dbReference>
<dbReference type="InterPro" id="IPR050407">
    <property type="entry name" value="Geranylgeranyl_reductase"/>
</dbReference>
<feature type="domain" description="FAD-binding" evidence="1">
    <location>
        <begin position="31"/>
        <end position="336"/>
    </location>
</feature>
<dbReference type="SUPFAM" id="SSF51905">
    <property type="entry name" value="FAD/NAD(P)-binding domain"/>
    <property type="match status" value="1"/>
</dbReference>
<gene>
    <name evidence="2" type="ORF">STARVERO_01061</name>
</gene>
<dbReference type="InterPro" id="IPR002938">
    <property type="entry name" value="FAD-bd"/>
</dbReference>
<organism evidence="2 3">
    <name type="scientific">Starkeya nomas</name>
    <dbReference type="NCBI Taxonomy" id="2666134"/>
    <lineage>
        <taxon>Bacteria</taxon>
        <taxon>Pseudomonadati</taxon>
        <taxon>Pseudomonadota</taxon>
        <taxon>Alphaproteobacteria</taxon>
        <taxon>Hyphomicrobiales</taxon>
        <taxon>Xanthobacteraceae</taxon>
        <taxon>Starkeya</taxon>
    </lineage>
</organism>
<reference evidence="2 3" key="1">
    <citation type="submission" date="2019-12" db="EMBL/GenBank/DDBJ databases">
        <authorList>
            <person name="Reyes-Prieto M."/>
        </authorList>
    </citation>
    <scope>NUCLEOTIDE SEQUENCE [LARGE SCALE GENOMIC DNA]</scope>
    <source>
        <strain evidence="2">HF14-78462</strain>
    </source>
</reference>
<dbReference type="Gene3D" id="3.50.50.60">
    <property type="entry name" value="FAD/NAD(P)-binding domain"/>
    <property type="match status" value="1"/>
</dbReference>
<name>A0A5S9NHI3_9HYPH</name>
<dbReference type="GO" id="GO:0071949">
    <property type="term" value="F:FAD binding"/>
    <property type="evidence" value="ECO:0007669"/>
    <property type="project" value="InterPro"/>
</dbReference>
<dbReference type="InterPro" id="IPR036188">
    <property type="entry name" value="FAD/NAD-bd_sf"/>
</dbReference>
<accession>A0A5S9NHI3</accession>
<dbReference type="EMBL" id="CACSAS010000001">
    <property type="protein sequence ID" value="CAA0089977.1"/>
    <property type="molecule type" value="Genomic_DNA"/>
</dbReference>
<evidence type="ECO:0000313" key="2">
    <source>
        <dbReference type="EMBL" id="CAA0089977.1"/>
    </source>
</evidence>
<dbReference type="Pfam" id="PF01494">
    <property type="entry name" value="FAD_binding_3"/>
    <property type="match status" value="1"/>
</dbReference>
<keyword evidence="3" id="KW-1185">Reference proteome</keyword>
<evidence type="ECO:0000313" key="3">
    <source>
        <dbReference type="Proteomes" id="UP000433050"/>
    </source>
</evidence>
<dbReference type="PRINTS" id="PR00420">
    <property type="entry name" value="RNGMNOXGNASE"/>
</dbReference>
<protein>
    <recommendedName>
        <fullName evidence="1">FAD-binding domain-containing protein</fullName>
    </recommendedName>
</protein>
<proteinExistence type="predicted"/>
<dbReference type="PANTHER" id="PTHR42685:SF22">
    <property type="entry name" value="CONDITIONED MEDIUM FACTOR RECEPTOR 1"/>
    <property type="match status" value="1"/>
</dbReference>
<sequence length="439" mass="47709">MKPFPGAVRSGALSHQTEMSTVTPANGLAFDAVIVGARAAGASLALLLARAGWRVALIDRASFPSDTMSTHVIYPNTIARLDAFGVLDRVMAHRPPPLYTAWHHEGRMFVAPHQPIEGRDWAICVRRITLDAILLDQARAAGATVFENTQVDSLVGAGTMADPVRGVMATTPGGPITILGTVVVGADGVSSTVASLVGAKRTRVMPTETMLYFAYWTGAKGRNTQDFFFEAPWVCAHFPADDDHHVITMNGPIAERAGIRNLEEFYLQKIQSIPALRARLEGATKVSRVLGTTRLEGYYRQHTGPGWALIGDAAHFKHPAGAQGIWDAFESSRVLADGLIAGDWMTRYPHWRDRESREFYAFSKHLAEPPGNEGMRRTMDILIQDAGLARRMVDVWARTSRPWVDVIPFIEGMDTVAGASIEAVLAPYEATPLDAAASA</sequence>
<evidence type="ECO:0000259" key="1">
    <source>
        <dbReference type="Pfam" id="PF01494"/>
    </source>
</evidence>